<feature type="compositionally biased region" description="Polar residues" evidence="1">
    <location>
        <begin position="219"/>
        <end position="231"/>
    </location>
</feature>
<gene>
    <name evidence="2" type="ORF">L201_003202</name>
</gene>
<evidence type="ECO:0000256" key="1">
    <source>
        <dbReference type="SAM" id="MobiDB-lite"/>
    </source>
</evidence>
<dbReference type="RefSeq" id="XP_066075057.1">
    <property type="nucleotide sequence ID" value="XM_066218960.1"/>
</dbReference>
<organism evidence="2 3">
    <name type="scientific">Kwoniella dendrophila CBS 6074</name>
    <dbReference type="NCBI Taxonomy" id="1295534"/>
    <lineage>
        <taxon>Eukaryota</taxon>
        <taxon>Fungi</taxon>
        <taxon>Dikarya</taxon>
        <taxon>Basidiomycota</taxon>
        <taxon>Agaricomycotina</taxon>
        <taxon>Tremellomycetes</taxon>
        <taxon>Tremellales</taxon>
        <taxon>Cryptococcaceae</taxon>
        <taxon>Kwoniella</taxon>
    </lineage>
</organism>
<name>A0AAX4JTM9_9TREE</name>
<dbReference type="Proteomes" id="UP001355207">
    <property type="component" value="Chromosome 4"/>
</dbReference>
<evidence type="ECO:0000313" key="3">
    <source>
        <dbReference type="Proteomes" id="UP001355207"/>
    </source>
</evidence>
<feature type="compositionally biased region" description="Low complexity" evidence="1">
    <location>
        <begin position="104"/>
        <end position="122"/>
    </location>
</feature>
<protein>
    <submittedName>
        <fullName evidence="2">Uncharacterized protein</fullName>
    </submittedName>
</protein>
<sequence>MAAYARTHTLPKSPLGAKEDNIIYSSLISTYTINERSPKTFASKFFVELNYGDIHQDAFGDFGNDRKFDNENNSENDDDDTLVAENSDSTSDTDGKSDSNINPNSDTYSDTGSNNTSNTNSDTETEDSQEDDEEDESFNPFIPMRTIKNDQNKSDDEEDDENIIDNENGNEIEEDHSPPEPNWYMTEITKPEPPLSSLFTASPLPAFSSLPSLPIYSASSMRNATPTSGPNAESDHSSFLDQLFSEEDHEKDNQDDSINAPYPCIYEKNRPVPLRCPTFGPPILYNYPAC</sequence>
<proteinExistence type="predicted"/>
<dbReference type="AlphaFoldDB" id="A0AAX4JTM9"/>
<evidence type="ECO:0000313" key="2">
    <source>
        <dbReference type="EMBL" id="WWC88294.1"/>
    </source>
</evidence>
<dbReference type="GeneID" id="91093872"/>
<keyword evidence="3" id="KW-1185">Reference proteome</keyword>
<feature type="compositionally biased region" description="Acidic residues" evidence="1">
    <location>
        <begin position="123"/>
        <end position="137"/>
    </location>
</feature>
<dbReference type="EMBL" id="CP144101">
    <property type="protein sequence ID" value="WWC88294.1"/>
    <property type="molecule type" value="Genomic_DNA"/>
</dbReference>
<reference evidence="2 3" key="1">
    <citation type="submission" date="2024-01" db="EMBL/GenBank/DDBJ databases">
        <title>Comparative genomics of Cryptococcus and Kwoniella reveals pathogenesis evolution and contrasting modes of karyotype evolution via chromosome fusion or intercentromeric recombination.</title>
        <authorList>
            <person name="Coelho M.A."/>
            <person name="David-Palma M."/>
            <person name="Shea T."/>
            <person name="Bowers K."/>
            <person name="McGinley-Smith S."/>
            <person name="Mohammad A.W."/>
            <person name="Gnirke A."/>
            <person name="Yurkov A.M."/>
            <person name="Nowrousian M."/>
            <person name="Sun S."/>
            <person name="Cuomo C.A."/>
            <person name="Heitman J."/>
        </authorList>
    </citation>
    <scope>NUCLEOTIDE SEQUENCE [LARGE SCALE GENOMIC DNA]</scope>
    <source>
        <strain evidence="2 3">CBS 6074</strain>
    </source>
</reference>
<feature type="region of interest" description="Disordered" evidence="1">
    <location>
        <begin position="65"/>
        <end position="204"/>
    </location>
</feature>
<feature type="compositionally biased region" description="Acidic residues" evidence="1">
    <location>
        <begin position="72"/>
        <end position="82"/>
    </location>
</feature>
<feature type="region of interest" description="Disordered" evidence="1">
    <location>
        <begin position="219"/>
        <end position="262"/>
    </location>
</feature>
<accession>A0AAX4JTM9</accession>
<feature type="compositionally biased region" description="Acidic residues" evidence="1">
    <location>
        <begin position="155"/>
        <end position="174"/>
    </location>
</feature>